<feature type="region of interest" description="Disordered" evidence="1">
    <location>
        <begin position="13"/>
        <end position="44"/>
    </location>
</feature>
<dbReference type="EMBL" id="BGZK01000600">
    <property type="protein sequence ID" value="GBP52320.1"/>
    <property type="molecule type" value="Genomic_DNA"/>
</dbReference>
<reference evidence="2 3" key="1">
    <citation type="journal article" date="2019" name="Commun. Biol.">
        <title>The bagworm genome reveals a unique fibroin gene that provides high tensile strength.</title>
        <authorList>
            <person name="Kono N."/>
            <person name="Nakamura H."/>
            <person name="Ohtoshi R."/>
            <person name="Tomita M."/>
            <person name="Numata K."/>
            <person name="Arakawa K."/>
        </authorList>
    </citation>
    <scope>NUCLEOTIDE SEQUENCE [LARGE SCALE GENOMIC DNA]</scope>
</reference>
<evidence type="ECO:0000313" key="3">
    <source>
        <dbReference type="Proteomes" id="UP000299102"/>
    </source>
</evidence>
<name>A0A4C1WN85_EUMVA</name>
<evidence type="ECO:0000256" key="1">
    <source>
        <dbReference type="SAM" id="MobiDB-lite"/>
    </source>
</evidence>
<sequence length="216" mass="23879">MCEPGRMEYKQNKVRVGRARDTRITTWQSRKRKRKATPVKNDDAGSSLLTSLYSMWLGVHLHTKNTQMSTKSTLIPTAFKECCSATDWSGIQTNDTRMHQNHGNLYMAHPPAHMNCIGSPSRTELRSVSRGGPNRIKIGTGIKSNPVRLESEPTVEPEPPYANLPRKGTQTIITEPNAERAPSAARGVNCESRRESEAGATEARITASFVLNCGSD</sequence>
<feature type="region of interest" description="Disordered" evidence="1">
    <location>
        <begin position="176"/>
        <end position="200"/>
    </location>
</feature>
<protein>
    <submittedName>
        <fullName evidence="2">Uncharacterized protein</fullName>
    </submittedName>
</protein>
<gene>
    <name evidence="2" type="ORF">EVAR_38466_1</name>
</gene>
<keyword evidence="3" id="KW-1185">Reference proteome</keyword>
<organism evidence="2 3">
    <name type="scientific">Eumeta variegata</name>
    <name type="common">Bagworm moth</name>
    <name type="synonym">Eumeta japonica</name>
    <dbReference type="NCBI Taxonomy" id="151549"/>
    <lineage>
        <taxon>Eukaryota</taxon>
        <taxon>Metazoa</taxon>
        <taxon>Ecdysozoa</taxon>
        <taxon>Arthropoda</taxon>
        <taxon>Hexapoda</taxon>
        <taxon>Insecta</taxon>
        <taxon>Pterygota</taxon>
        <taxon>Neoptera</taxon>
        <taxon>Endopterygota</taxon>
        <taxon>Lepidoptera</taxon>
        <taxon>Glossata</taxon>
        <taxon>Ditrysia</taxon>
        <taxon>Tineoidea</taxon>
        <taxon>Psychidae</taxon>
        <taxon>Oiketicinae</taxon>
        <taxon>Eumeta</taxon>
    </lineage>
</organism>
<accession>A0A4C1WN85</accession>
<dbReference type="AlphaFoldDB" id="A0A4C1WN85"/>
<comment type="caution">
    <text evidence="2">The sequence shown here is derived from an EMBL/GenBank/DDBJ whole genome shotgun (WGS) entry which is preliminary data.</text>
</comment>
<dbReference type="Proteomes" id="UP000299102">
    <property type="component" value="Unassembled WGS sequence"/>
</dbReference>
<evidence type="ECO:0000313" key="2">
    <source>
        <dbReference type="EMBL" id="GBP52320.1"/>
    </source>
</evidence>
<proteinExistence type="predicted"/>